<sequence length="28" mass="3252">MNSTDMSIQWPHTPTWLNLLLYSSSQIS</sequence>
<dbReference type="AlphaFoldDB" id="T1H1C1"/>
<dbReference type="EMBL" id="CAQQ02109774">
    <property type="status" value="NOT_ANNOTATED_CDS"/>
    <property type="molecule type" value="Genomic_DNA"/>
</dbReference>
<name>T1H1C1_MEGSC</name>
<organism evidence="1 2">
    <name type="scientific">Megaselia scalaris</name>
    <name type="common">Humpbacked fly</name>
    <name type="synonym">Phora scalaris</name>
    <dbReference type="NCBI Taxonomy" id="36166"/>
    <lineage>
        <taxon>Eukaryota</taxon>
        <taxon>Metazoa</taxon>
        <taxon>Ecdysozoa</taxon>
        <taxon>Arthropoda</taxon>
        <taxon>Hexapoda</taxon>
        <taxon>Insecta</taxon>
        <taxon>Pterygota</taxon>
        <taxon>Neoptera</taxon>
        <taxon>Endopterygota</taxon>
        <taxon>Diptera</taxon>
        <taxon>Brachycera</taxon>
        <taxon>Muscomorpha</taxon>
        <taxon>Platypezoidea</taxon>
        <taxon>Phoridae</taxon>
        <taxon>Megaseliini</taxon>
        <taxon>Megaselia</taxon>
    </lineage>
</organism>
<keyword evidence="2" id="KW-1185">Reference proteome</keyword>
<reference evidence="1" key="2">
    <citation type="submission" date="2015-06" db="UniProtKB">
        <authorList>
            <consortium name="EnsemblMetazoa"/>
        </authorList>
    </citation>
    <scope>IDENTIFICATION</scope>
</reference>
<protein>
    <submittedName>
        <fullName evidence="1">Uncharacterized protein</fullName>
    </submittedName>
</protein>
<evidence type="ECO:0000313" key="1">
    <source>
        <dbReference type="EnsemblMetazoa" id="MESCA009980-PA"/>
    </source>
</evidence>
<dbReference type="Proteomes" id="UP000015102">
    <property type="component" value="Unassembled WGS sequence"/>
</dbReference>
<evidence type="ECO:0000313" key="2">
    <source>
        <dbReference type="Proteomes" id="UP000015102"/>
    </source>
</evidence>
<accession>T1H1C1</accession>
<dbReference type="HOGENOM" id="CLU_3413310_0_0_1"/>
<dbReference type="EnsemblMetazoa" id="MESCA009980-RA">
    <property type="protein sequence ID" value="MESCA009980-PA"/>
    <property type="gene ID" value="MESCA009980"/>
</dbReference>
<proteinExistence type="predicted"/>
<reference evidence="2" key="1">
    <citation type="submission" date="2013-02" db="EMBL/GenBank/DDBJ databases">
        <authorList>
            <person name="Hughes D."/>
        </authorList>
    </citation>
    <scope>NUCLEOTIDE SEQUENCE</scope>
    <source>
        <strain>Durham</strain>
        <strain evidence="2">NC isolate 2 -- Noor lab</strain>
    </source>
</reference>